<name>A0A840E741_9BACT</name>
<dbReference type="Pfam" id="PF13450">
    <property type="entry name" value="NAD_binding_8"/>
    <property type="match status" value="1"/>
</dbReference>
<dbReference type="SUPFAM" id="SSF51971">
    <property type="entry name" value="Nucleotide-binding domain"/>
    <property type="match status" value="1"/>
</dbReference>
<evidence type="ECO:0000256" key="3">
    <source>
        <dbReference type="ARBA" id="ARBA00022630"/>
    </source>
</evidence>
<dbReference type="InterPro" id="IPR015899">
    <property type="entry name" value="UDP-GalPyranose_mutase_C"/>
</dbReference>
<comment type="caution">
    <text evidence="7">The sequence shown here is derived from an EMBL/GenBank/DDBJ whole genome shotgun (WGS) entry which is preliminary data.</text>
</comment>
<keyword evidence="5 7" id="KW-0413">Isomerase</keyword>
<dbReference type="PANTHER" id="PTHR21197:SF0">
    <property type="entry name" value="UDP-GALACTOPYRANOSE MUTASE"/>
    <property type="match status" value="1"/>
</dbReference>
<dbReference type="GO" id="GO:0008767">
    <property type="term" value="F:UDP-galactopyranose mutase activity"/>
    <property type="evidence" value="ECO:0007669"/>
    <property type="project" value="UniProtKB-EC"/>
</dbReference>
<dbReference type="EMBL" id="JACIFF010000001">
    <property type="protein sequence ID" value="MBB4077619.1"/>
    <property type="molecule type" value="Genomic_DNA"/>
</dbReference>
<accession>A0A840E741</accession>
<dbReference type="RefSeq" id="WP_183493871.1">
    <property type="nucleotide sequence ID" value="NZ_JACIFF010000001.1"/>
</dbReference>
<reference evidence="7 8" key="1">
    <citation type="submission" date="2020-08" db="EMBL/GenBank/DDBJ databases">
        <title>Genomic Encyclopedia of Type Strains, Phase IV (KMG-IV): sequencing the most valuable type-strain genomes for metagenomic binning, comparative biology and taxonomic classification.</title>
        <authorList>
            <person name="Goeker M."/>
        </authorList>
    </citation>
    <scope>NUCLEOTIDE SEQUENCE [LARGE SCALE GENOMIC DNA]</scope>
    <source>
        <strain evidence="7 8">DSM 105137</strain>
    </source>
</reference>
<dbReference type="Proteomes" id="UP000576209">
    <property type="component" value="Unassembled WGS sequence"/>
</dbReference>
<evidence type="ECO:0000256" key="2">
    <source>
        <dbReference type="ARBA" id="ARBA00009321"/>
    </source>
</evidence>
<protein>
    <submittedName>
        <fullName evidence="7">UDP-galactopyranose mutase</fullName>
        <ecNumber evidence="7">5.4.99.9</ecNumber>
    </submittedName>
</protein>
<dbReference type="Pfam" id="PF03275">
    <property type="entry name" value="GLF"/>
    <property type="match status" value="1"/>
</dbReference>
<dbReference type="GO" id="GO:0050660">
    <property type="term" value="F:flavin adenine dinucleotide binding"/>
    <property type="evidence" value="ECO:0007669"/>
    <property type="project" value="TreeGrafter"/>
</dbReference>
<dbReference type="AlphaFoldDB" id="A0A840E741"/>
<dbReference type="EC" id="5.4.99.9" evidence="7"/>
<evidence type="ECO:0000259" key="6">
    <source>
        <dbReference type="Pfam" id="PF03275"/>
    </source>
</evidence>
<dbReference type="NCBIfam" id="TIGR00031">
    <property type="entry name" value="UDP-GALP_mutase"/>
    <property type="match status" value="1"/>
</dbReference>
<gene>
    <name evidence="7" type="ORF">GGR28_000220</name>
</gene>
<keyword evidence="8" id="KW-1185">Reference proteome</keyword>
<evidence type="ECO:0000313" key="7">
    <source>
        <dbReference type="EMBL" id="MBB4077619.1"/>
    </source>
</evidence>
<dbReference type="PANTHER" id="PTHR21197">
    <property type="entry name" value="UDP-GALACTOPYRANOSE MUTASE"/>
    <property type="match status" value="1"/>
</dbReference>
<keyword evidence="3" id="KW-0285">Flavoprotein</keyword>
<evidence type="ECO:0000256" key="1">
    <source>
        <dbReference type="ARBA" id="ARBA00001974"/>
    </source>
</evidence>
<dbReference type="GO" id="GO:0005829">
    <property type="term" value="C:cytosol"/>
    <property type="evidence" value="ECO:0007669"/>
    <property type="project" value="TreeGrafter"/>
</dbReference>
<keyword evidence="4" id="KW-0274">FAD</keyword>
<evidence type="ECO:0000256" key="4">
    <source>
        <dbReference type="ARBA" id="ARBA00022827"/>
    </source>
</evidence>
<dbReference type="Gene3D" id="3.40.50.720">
    <property type="entry name" value="NAD(P)-binding Rossmann-like Domain"/>
    <property type="match status" value="3"/>
</dbReference>
<organism evidence="7 8">
    <name type="scientific">Neolewinella aquimaris</name>
    <dbReference type="NCBI Taxonomy" id="1835722"/>
    <lineage>
        <taxon>Bacteria</taxon>
        <taxon>Pseudomonadati</taxon>
        <taxon>Bacteroidota</taxon>
        <taxon>Saprospiria</taxon>
        <taxon>Saprospirales</taxon>
        <taxon>Lewinellaceae</taxon>
        <taxon>Neolewinella</taxon>
    </lineage>
</organism>
<proteinExistence type="inferred from homology"/>
<comment type="cofactor">
    <cofactor evidence="1">
        <name>FAD</name>
        <dbReference type="ChEBI" id="CHEBI:57692"/>
    </cofactor>
</comment>
<dbReference type="SUPFAM" id="SSF54373">
    <property type="entry name" value="FAD-linked reductases, C-terminal domain"/>
    <property type="match status" value="1"/>
</dbReference>
<dbReference type="InterPro" id="IPR004379">
    <property type="entry name" value="UDP-GALP_mutase"/>
</dbReference>
<comment type="similarity">
    <text evidence="2">Belongs to the UDP-galactopyranose/dTDP-fucopyranose mutase family.</text>
</comment>
<sequence>MKHSDIVIIGAGISGAVLAERYASRGKRVTIIEKRDHIAGNCYDYVDDNGILVSKYGAHLFHTNYDDVWAYVNRFSEWYPWEHKVLAKVDDKLVPIPVNITTVNTLYGLSISNESEMREWLEAERIDIPDAANGRDAVLHKVGEDLYEKMFRHYTKKQWDKYPEELDASVLNRIPVRTNFDDRYFSDRYQALPKGGYTRFFAALLDHPNIEVLLNTDYFDVKDQIGRPEKLFYTGPIDRFFEFKHSLTEKLEYRSINFVSETVECKEFQENSVINYPGREVDYTRIVEYRHFGNQTGPAVTTIVKEYTTDEGDPYYPVPNARNQEIYERYRKEAEALEDVYFVGRLANYKYFNMDQAFKNALDLFQQLEPKQLKSIPTTAVKAMAG</sequence>
<evidence type="ECO:0000256" key="5">
    <source>
        <dbReference type="ARBA" id="ARBA00023235"/>
    </source>
</evidence>
<evidence type="ECO:0000313" key="8">
    <source>
        <dbReference type="Proteomes" id="UP000576209"/>
    </source>
</evidence>
<feature type="domain" description="UDP-galactopyranose mutase C-terminal" evidence="6">
    <location>
        <begin position="149"/>
        <end position="351"/>
    </location>
</feature>